<keyword evidence="6" id="KW-1185">Reference proteome</keyword>
<dbReference type="InterPro" id="IPR037038">
    <property type="entry name" value="HepT-like_sf"/>
</dbReference>
<sequence length="140" mass="16128">MNPDVINRKLESLRRCVARIRSKMPLTQNDLHTDYDLQDIVSVNLERAVQMCVDIAAHVISETEALAPDTMAESFSRLADLELLTAQLAERMRKAVGLRNILVHHYTDIDWKIIYEVVTHHLNDFVEFAQVIDRLNSTDE</sequence>
<dbReference type="InterPro" id="IPR008201">
    <property type="entry name" value="HepT-like"/>
</dbReference>
<dbReference type="Proteomes" id="UP000019141">
    <property type="component" value="Unassembled WGS sequence"/>
</dbReference>
<dbReference type="HOGENOM" id="CLU_142825_1_1_7"/>
<comment type="similarity">
    <text evidence="4">Belongs to the HepT RNase toxin family.</text>
</comment>
<dbReference type="GO" id="GO:0004540">
    <property type="term" value="F:RNA nuclease activity"/>
    <property type="evidence" value="ECO:0007669"/>
    <property type="project" value="InterPro"/>
</dbReference>
<evidence type="ECO:0000256" key="3">
    <source>
        <dbReference type="ARBA" id="ARBA00022801"/>
    </source>
</evidence>
<dbReference type="PANTHER" id="PTHR33397">
    <property type="entry name" value="UPF0331 PROTEIN YUTE"/>
    <property type="match status" value="1"/>
</dbReference>
<evidence type="ECO:0008006" key="7">
    <source>
        <dbReference type="Google" id="ProtNLM"/>
    </source>
</evidence>
<evidence type="ECO:0000313" key="6">
    <source>
        <dbReference type="Proteomes" id="UP000019141"/>
    </source>
</evidence>
<dbReference type="Pfam" id="PF01934">
    <property type="entry name" value="HepT-like"/>
    <property type="match status" value="1"/>
</dbReference>
<reference evidence="5 6" key="1">
    <citation type="journal article" date="2014" name="Nature">
        <title>An environmental bacterial taxon with a large and distinct metabolic repertoire.</title>
        <authorList>
            <person name="Wilson M.C."/>
            <person name="Mori T."/>
            <person name="Ruckert C."/>
            <person name="Uria A.R."/>
            <person name="Helf M.J."/>
            <person name="Takada K."/>
            <person name="Gernert C."/>
            <person name="Steffens U.A."/>
            <person name="Heycke N."/>
            <person name="Schmitt S."/>
            <person name="Rinke C."/>
            <person name="Helfrich E.J."/>
            <person name="Brachmann A.O."/>
            <person name="Gurgui C."/>
            <person name="Wakimoto T."/>
            <person name="Kracht M."/>
            <person name="Crusemann M."/>
            <person name="Hentschel U."/>
            <person name="Abe I."/>
            <person name="Matsunaga S."/>
            <person name="Kalinowski J."/>
            <person name="Takeyama H."/>
            <person name="Piel J."/>
        </authorList>
    </citation>
    <scope>NUCLEOTIDE SEQUENCE [LARGE SCALE GENOMIC DNA]</scope>
    <source>
        <strain evidence="6">TSY1</strain>
    </source>
</reference>
<name>W4LL10_ENTF1</name>
<organism evidence="5 6">
    <name type="scientific">Entotheonella factor</name>
    <dbReference type="NCBI Taxonomy" id="1429438"/>
    <lineage>
        <taxon>Bacteria</taxon>
        <taxon>Pseudomonadati</taxon>
        <taxon>Nitrospinota/Tectimicrobiota group</taxon>
        <taxon>Candidatus Tectimicrobiota</taxon>
        <taxon>Candidatus Entotheonellia</taxon>
        <taxon>Candidatus Entotheonellales</taxon>
        <taxon>Candidatus Entotheonellaceae</taxon>
        <taxon>Candidatus Entotheonella</taxon>
    </lineage>
</organism>
<comment type="caution">
    <text evidence="5">The sequence shown here is derived from an EMBL/GenBank/DDBJ whole genome shotgun (WGS) entry which is preliminary data.</text>
</comment>
<dbReference type="GO" id="GO:0016787">
    <property type="term" value="F:hydrolase activity"/>
    <property type="evidence" value="ECO:0007669"/>
    <property type="project" value="UniProtKB-KW"/>
</dbReference>
<keyword evidence="3" id="KW-0378">Hydrolase</keyword>
<gene>
    <name evidence="5" type="ORF">ETSY1_17450</name>
</gene>
<proteinExistence type="inferred from homology"/>
<evidence type="ECO:0000256" key="1">
    <source>
        <dbReference type="ARBA" id="ARBA00022649"/>
    </source>
</evidence>
<protein>
    <recommendedName>
        <fullName evidence="7">DUF86 domain-containing protein</fullName>
    </recommendedName>
</protein>
<dbReference type="PANTHER" id="PTHR33397:SF3">
    <property type="entry name" value="MRNA NUCLEASE HEPT"/>
    <property type="match status" value="1"/>
</dbReference>
<dbReference type="NCBIfam" id="NF047751">
    <property type="entry name" value="HepT_toxin"/>
    <property type="match status" value="1"/>
</dbReference>
<dbReference type="EMBL" id="AZHW01000521">
    <property type="protein sequence ID" value="ETW98768.1"/>
    <property type="molecule type" value="Genomic_DNA"/>
</dbReference>
<evidence type="ECO:0000313" key="5">
    <source>
        <dbReference type="EMBL" id="ETW98768.1"/>
    </source>
</evidence>
<accession>W4LL10</accession>
<dbReference type="InterPro" id="IPR052379">
    <property type="entry name" value="Type_VII_TA_RNase"/>
</dbReference>
<evidence type="ECO:0000256" key="2">
    <source>
        <dbReference type="ARBA" id="ARBA00022722"/>
    </source>
</evidence>
<keyword evidence="2" id="KW-0540">Nuclease</keyword>
<keyword evidence="1" id="KW-1277">Toxin-antitoxin system</keyword>
<dbReference type="GO" id="GO:0110001">
    <property type="term" value="C:toxin-antitoxin complex"/>
    <property type="evidence" value="ECO:0007669"/>
    <property type="project" value="InterPro"/>
</dbReference>
<evidence type="ECO:0000256" key="4">
    <source>
        <dbReference type="ARBA" id="ARBA00024207"/>
    </source>
</evidence>
<dbReference type="Gene3D" id="1.20.120.580">
    <property type="entry name" value="bsu32300-like"/>
    <property type="match status" value="1"/>
</dbReference>
<dbReference type="AlphaFoldDB" id="W4LL10"/>